<dbReference type="EMBL" id="JBEHCU010009879">
    <property type="protein sequence ID" value="KAL1379099.1"/>
    <property type="molecule type" value="Genomic_DNA"/>
</dbReference>
<dbReference type="GO" id="GO:0016020">
    <property type="term" value="C:membrane"/>
    <property type="evidence" value="ECO:0007669"/>
    <property type="project" value="UniProtKB-SubCell"/>
</dbReference>
<evidence type="ECO:0000256" key="3">
    <source>
        <dbReference type="ARBA" id="ARBA00022989"/>
    </source>
</evidence>
<comment type="caution">
    <text evidence="7">The sequence shown here is derived from an EMBL/GenBank/DDBJ whole genome shotgun (WGS) entry which is preliminary data.</text>
</comment>
<evidence type="ECO:0000313" key="8">
    <source>
        <dbReference type="Proteomes" id="UP001562425"/>
    </source>
</evidence>
<gene>
    <name evidence="7" type="ORF">pipiens_015153</name>
</gene>
<dbReference type="PANTHER" id="PTHR19282">
    <property type="entry name" value="TETRASPANIN"/>
    <property type="match status" value="1"/>
</dbReference>
<dbReference type="Proteomes" id="UP001562425">
    <property type="component" value="Unassembled WGS sequence"/>
</dbReference>
<evidence type="ECO:0000313" key="7">
    <source>
        <dbReference type="EMBL" id="KAL1379099.1"/>
    </source>
</evidence>
<dbReference type="SUPFAM" id="SSF48652">
    <property type="entry name" value="Tetraspanin"/>
    <property type="match status" value="1"/>
</dbReference>
<keyword evidence="3 6" id="KW-1133">Transmembrane helix</keyword>
<keyword evidence="2 6" id="KW-0812">Transmembrane</keyword>
<keyword evidence="5" id="KW-0175">Coiled coil</keyword>
<organism evidence="7 8">
    <name type="scientific">Culex pipiens pipiens</name>
    <name type="common">Northern house mosquito</name>
    <dbReference type="NCBI Taxonomy" id="38569"/>
    <lineage>
        <taxon>Eukaryota</taxon>
        <taxon>Metazoa</taxon>
        <taxon>Ecdysozoa</taxon>
        <taxon>Arthropoda</taxon>
        <taxon>Hexapoda</taxon>
        <taxon>Insecta</taxon>
        <taxon>Pterygota</taxon>
        <taxon>Neoptera</taxon>
        <taxon>Endopterygota</taxon>
        <taxon>Diptera</taxon>
        <taxon>Nematocera</taxon>
        <taxon>Culicoidea</taxon>
        <taxon>Culicidae</taxon>
        <taxon>Culicinae</taxon>
        <taxon>Culicini</taxon>
        <taxon>Culex</taxon>
        <taxon>Culex</taxon>
    </lineage>
</organism>
<evidence type="ECO:0000256" key="6">
    <source>
        <dbReference type="SAM" id="Phobius"/>
    </source>
</evidence>
<reference evidence="7 8" key="1">
    <citation type="submission" date="2024-05" db="EMBL/GenBank/DDBJ databases">
        <title>Culex pipiens pipiens assembly and annotation.</title>
        <authorList>
            <person name="Alout H."/>
            <person name="Durand T."/>
        </authorList>
    </citation>
    <scope>NUCLEOTIDE SEQUENCE [LARGE SCALE GENOMIC DNA]</scope>
    <source>
        <strain evidence="7">HA-2024</strain>
        <tissue evidence="7">Whole body</tissue>
    </source>
</reference>
<dbReference type="Gene3D" id="1.10.1450.10">
    <property type="entry name" value="Tetraspanin"/>
    <property type="match status" value="1"/>
</dbReference>
<accession>A0ABD1CRP5</accession>
<evidence type="ECO:0000256" key="5">
    <source>
        <dbReference type="SAM" id="Coils"/>
    </source>
</evidence>
<feature type="transmembrane region" description="Helical" evidence="6">
    <location>
        <begin position="315"/>
        <end position="339"/>
    </location>
</feature>
<keyword evidence="8" id="KW-1185">Reference proteome</keyword>
<sequence>MGDDVSSLGDLWAKIQGLFEDTNSRIDSCKSDLEIRITSVEAKLLELKTDCSVSVKQVSERLDETRNDLYAVSNQLDRLERAHDLILNGVPFSQNEDLQVLFRMIAAKLAYNPANTPIVSLKRLSKQAITVGTSPPILCQFAIRNERIELYGRYLRSRNLTLRDVGFESNNRIFLNENLTPQAREVRSEALKLKKQGHLHQVYSRDGIVCVRSAAGADPDAPKPRLTMGSGGRMDCCGQCVKYSMFVSNFIIFLGGAIVFGLGVWTLVDKNFINELLGTNLFTGAVYVLIATSALVCLLSFFGCIGAAKEFKCMLLTYFILIFLIFVTMLIGGILGYVFREKVSQTMQQEMHSSMRLYGAPGGRSITQAWDTTQERLKCCGVKTYHDWRGSIPQSCCQRTLTDFKPCQDNPTPENIHAQGCLDITSNLIRDNAAIIGGAGIIVSILLVFGMIFSCSLFRMIE</sequence>
<protein>
    <recommendedName>
        <fullName evidence="9">Tetraspanin</fullName>
    </recommendedName>
</protein>
<dbReference type="InterPro" id="IPR008952">
    <property type="entry name" value="Tetraspanin_EC2_sf"/>
</dbReference>
<feature type="transmembrane region" description="Helical" evidence="6">
    <location>
        <begin position="285"/>
        <end position="308"/>
    </location>
</feature>
<comment type="subcellular location">
    <subcellularLocation>
        <location evidence="1">Membrane</location>
        <topology evidence="1">Multi-pass membrane protein</topology>
    </subcellularLocation>
</comment>
<proteinExistence type="predicted"/>
<keyword evidence="4 6" id="KW-0472">Membrane</keyword>
<feature type="transmembrane region" description="Helical" evidence="6">
    <location>
        <begin position="433"/>
        <end position="458"/>
    </location>
</feature>
<dbReference type="PRINTS" id="PR00259">
    <property type="entry name" value="TMFOUR"/>
</dbReference>
<dbReference type="Pfam" id="PF00335">
    <property type="entry name" value="Tetraspanin"/>
    <property type="match status" value="1"/>
</dbReference>
<name>A0ABD1CRP5_CULPP</name>
<dbReference type="PANTHER" id="PTHR19282:SF527">
    <property type="entry name" value="TETRASPANIN"/>
    <property type="match status" value="1"/>
</dbReference>
<feature type="coiled-coil region" evidence="5">
    <location>
        <begin position="30"/>
        <end position="82"/>
    </location>
</feature>
<feature type="transmembrane region" description="Helical" evidence="6">
    <location>
        <begin position="243"/>
        <end position="265"/>
    </location>
</feature>
<evidence type="ECO:0008006" key="9">
    <source>
        <dbReference type="Google" id="ProtNLM"/>
    </source>
</evidence>
<evidence type="ECO:0000256" key="2">
    <source>
        <dbReference type="ARBA" id="ARBA00022692"/>
    </source>
</evidence>
<dbReference type="CDD" id="cd03165">
    <property type="entry name" value="NET-5_like_LEL"/>
    <property type="match status" value="1"/>
</dbReference>
<dbReference type="InterPro" id="IPR018499">
    <property type="entry name" value="Tetraspanin/Peripherin"/>
</dbReference>
<dbReference type="AlphaFoldDB" id="A0ABD1CRP5"/>
<evidence type="ECO:0000256" key="4">
    <source>
        <dbReference type="ARBA" id="ARBA00023136"/>
    </source>
</evidence>
<evidence type="ECO:0000256" key="1">
    <source>
        <dbReference type="ARBA" id="ARBA00004141"/>
    </source>
</evidence>